<evidence type="ECO:0000313" key="2">
    <source>
        <dbReference type="EMBL" id="KAE8149527.1"/>
    </source>
</evidence>
<name>A0A5N6TT98_ASPAV</name>
<dbReference type="AlphaFoldDB" id="A0A5N6TT98"/>
<keyword evidence="3" id="KW-1185">Reference proteome</keyword>
<feature type="chain" id="PRO_5024919737" evidence="1">
    <location>
        <begin position="19"/>
        <end position="260"/>
    </location>
</feature>
<keyword evidence="1" id="KW-0732">Signal</keyword>
<evidence type="ECO:0000313" key="3">
    <source>
        <dbReference type="Proteomes" id="UP000325780"/>
    </source>
</evidence>
<dbReference type="Proteomes" id="UP000325780">
    <property type="component" value="Unassembled WGS sequence"/>
</dbReference>
<dbReference type="OrthoDB" id="5100247at2759"/>
<sequence length="260" mass="29110">MRFVPILAATALIQQVPAMSIPSNATSILPEQLFLDLHIQDVTDKTTGISVVEPWATKYTESIREKRYGDAIWARYHIGGDVEGIAGSSMNMTVLDMIAEDAREYRLNDPTLYSEALSLYAQTSSEDSHAADVLALVRRIGEEDVTQLEKRKTYGIYCSTNWIAYERDCNSLVNIMSQSKRMVGNVRDLAGFGSCHLRLGPYKNSYTDLTWWTVHAVARLILQECVYVPPCCRDRTISGYSPKNGGHRKVCLSRKNTGCS</sequence>
<accession>A0A5N6TT98</accession>
<protein>
    <submittedName>
        <fullName evidence="2">Uncharacterized protein</fullName>
    </submittedName>
</protein>
<dbReference type="EMBL" id="ML742120">
    <property type="protein sequence ID" value="KAE8149527.1"/>
    <property type="molecule type" value="Genomic_DNA"/>
</dbReference>
<reference evidence="2 3" key="1">
    <citation type="submission" date="2019-04" db="EMBL/GenBank/DDBJ databases">
        <title>Friends and foes A comparative genomics study of 23 Aspergillus species from section Flavi.</title>
        <authorList>
            <consortium name="DOE Joint Genome Institute"/>
            <person name="Kjaerbolling I."/>
            <person name="Vesth T."/>
            <person name="Frisvad J.C."/>
            <person name="Nybo J.L."/>
            <person name="Theobald S."/>
            <person name="Kildgaard S."/>
            <person name="Isbrandt T."/>
            <person name="Kuo A."/>
            <person name="Sato A."/>
            <person name="Lyhne E.K."/>
            <person name="Kogle M.E."/>
            <person name="Wiebenga A."/>
            <person name="Kun R.S."/>
            <person name="Lubbers R.J."/>
            <person name="Makela M.R."/>
            <person name="Barry K."/>
            <person name="Chovatia M."/>
            <person name="Clum A."/>
            <person name="Daum C."/>
            <person name="Haridas S."/>
            <person name="He G."/>
            <person name="LaButti K."/>
            <person name="Lipzen A."/>
            <person name="Mondo S."/>
            <person name="Riley R."/>
            <person name="Salamov A."/>
            <person name="Simmons B.A."/>
            <person name="Magnuson J.K."/>
            <person name="Henrissat B."/>
            <person name="Mortensen U.H."/>
            <person name="Larsen T.O."/>
            <person name="Devries R.P."/>
            <person name="Grigoriev I.V."/>
            <person name="Machida M."/>
            <person name="Baker S.E."/>
            <person name="Andersen M.R."/>
        </authorList>
    </citation>
    <scope>NUCLEOTIDE SEQUENCE [LARGE SCALE GENOMIC DNA]</scope>
    <source>
        <strain evidence="2 3">IBT 18842</strain>
    </source>
</reference>
<proteinExistence type="predicted"/>
<organism evidence="2 3">
    <name type="scientific">Aspergillus avenaceus</name>
    <dbReference type="NCBI Taxonomy" id="36643"/>
    <lineage>
        <taxon>Eukaryota</taxon>
        <taxon>Fungi</taxon>
        <taxon>Dikarya</taxon>
        <taxon>Ascomycota</taxon>
        <taxon>Pezizomycotina</taxon>
        <taxon>Eurotiomycetes</taxon>
        <taxon>Eurotiomycetidae</taxon>
        <taxon>Eurotiales</taxon>
        <taxon>Aspergillaceae</taxon>
        <taxon>Aspergillus</taxon>
        <taxon>Aspergillus subgen. Circumdati</taxon>
    </lineage>
</organism>
<evidence type="ECO:0000256" key="1">
    <source>
        <dbReference type="SAM" id="SignalP"/>
    </source>
</evidence>
<feature type="signal peptide" evidence="1">
    <location>
        <begin position="1"/>
        <end position="18"/>
    </location>
</feature>
<gene>
    <name evidence="2" type="ORF">BDV25DRAFT_125337</name>
</gene>